<keyword evidence="4" id="KW-0967">Endosome</keyword>
<accession>A0AA88GTT3</accession>
<dbReference type="PANTHER" id="PTHR13083:SF3">
    <property type="entry name" value="WD REPEAT-CONTAINING PROTEIN 91"/>
    <property type="match status" value="1"/>
</dbReference>
<comment type="similarity">
    <text evidence="3">Belongs to the WD repeat WDR91 family.</text>
</comment>
<dbReference type="SMART" id="SM00320">
    <property type="entry name" value="WD40"/>
    <property type="match status" value="3"/>
</dbReference>
<feature type="compositionally biased region" description="Low complexity" evidence="7">
    <location>
        <begin position="438"/>
        <end position="458"/>
    </location>
</feature>
<name>A0AA88GTT3_NAELO</name>
<dbReference type="RefSeq" id="XP_044550904.1">
    <property type="nucleotide sequence ID" value="XM_044691310.1"/>
</dbReference>
<dbReference type="GO" id="GO:0031902">
    <property type="term" value="C:late endosome membrane"/>
    <property type="evidence" value="ECO:0007669"/>
    <property type="project" value="UniProtKB-SubCell"/>
</dbReference>
<keyword evidence="10" id="KW-1185">Reference proteome</keyword>
<dbReference type="AlphaFoldDB" id="A0AA88GTT3"/>
<evidence type="ECO:0000256" key="2">
    <source>
        <dbReference type="ARBA" id="ARBA00004414"/>
    </source>
</evidence>
<evidence type="ECO:0000256" key="7">
    <source>
        <dbReference type="SAM" id="MobiDB-lite"/>
    </source>
</evidence>
<dbReference type="GeneID" id="68094403"/>
<evidence type="ECO:0000313" key="10">
    <source>
        <dbReference type="Proteomes" id="UP000816034"/>
    </source>
</evidence>
<dbReference type="PANTHER" id="PTHR13083">
    <property type="entry name" value="WD REPEAT-CONTAINING PROTEIN 91"/>
    <property type="match status" value="1"/>
</dbReference>
<evidence type="ECO:0000256" key="5">
    <source>
        <dbReference type="PROSITE-ProRule" id="PRU00221"/>
    </source>
</evidence>
<dbReference type="GO" id="GO:0051898">
    <property type="term" value="P:negative regulation of phosphatidylinositol 3-kinase/protein kinase B signal transduction"/>
    <property type="evidence" value="ECO:0007669"/>
    <property type="project" value="InterPro"/>
</dbReference>
<feature type="region of interest" description="Disordered" evidence="7">
    <location>
        <begin position="94"/>
        <end position="173"/>
    </location>
</feature>
<evidence type="ECO:0000259" key="8">
    <source>
        <dbReference type="Pfam" id="PF23138"/>
    </source>
</evidence>
<sequence length="783" mass="86400">MPSTLDEDNSIIHCDQLLKEYLVWRGFNRTLTNFEMDRKMDKNKAFQTEKIVEQLFQYIRNYEIHAFMDYWGYLEKQFFSKLYESSGFYNKPSSSSTGHSNLSSSSSTNNFGGDGGDPSNTSSIIQNNSSSASSVSTSSSTHLDSQSTSNTTDSLSPSSSALPTSSTTNANNHTKQSLKKYYVVHCAQNRRIRECREFFERYGPELIQEQEWTKWFALPYLLTPYSERSIVTASTPRGGAISDGGSTDLSSHAGTLERERRESNASSSSAIVGQNFSVLSIVEQCVPELEPYFHNKWAEMLYVSVQNFVATAVMSVEKPTLLLMESEKRDRLNVLKKKLDVLISENETLKSKLLAAEAYISKLETEVGIRREGNISHSDSPVGNVDSSSTDNHSRHHNEQQTPNKRIPSSHSFSSLIMPSSARQSASNTTTTPSQKGSISPNSPSTVSSSNASNSTPTDQGDYITSLKFSFDGKYLASSSKDNTVRIWSLLANKESGNTTSFGSIQTYECGTKAMCIDWWSTSNGKRGSSSGYNNVIVCGLNNRKVKILDLDKRKCTAEFCTEIFYPRVNAIACCGSSIRNSDYCVVSCSSYQKSDSSSASSGTPQNIGNSSPSSLSGMLLGYNLNQLKLENKYLIQPKNLPILDIKFNHNGTMLVTAGSDGYIQNPVGFGSEKQNSNWINTKISLCSTSERMFVLNYPGTVFSLLHNSPTHCLMTKDFYSNASTNTSSTTSVSASDFSPMTNVDWFNAAFGGSSGSNYQYLNWIAASHGVNNNIYLYNMDLT</sequence>
<dbReference type="GO" id="GO:0045022">
    <property type="term" value="P:early endosome to late endosome transport"/>
    <property type="evidence" value="ECO:0007669"/>
    <property type="project" value="InterPro"/>
</dbReference>
<dbReference type="GO" id="GO:0141039">
    <property type="term" value="F:phosphatidylinositol 3-kinase inhibitor activity"/>
    <property type="evidence" value="ECO:0007669"/>
    <property type="project" value="InterPro"/>
</dbReference>
<organism evidence="9 10">
    <name type="scientific">Naegleria lovaniensis</name>
    <name type="common">Amoeba</name>
    <dbReference type="NCBI Taxonomy" id="51637"/>
    <lineage>
        <taxon>Eukaryota</taxon>
        <taxon>Discoba</taxon>
        <taxon>Heterolobosea</taxon>
        <taxon>Tetramitia</taxon>
        <taxon>Eutetramitia</taxon>
        <taxon>Vahlkampfiidae</taxon>
        <taxon>Naegleria</taxon>
    </lineage>
</organism>
<protein>
    <recommendedName>
        <fullName evidence="8">ARMC9 CTLH-like domain-containing protein</fullName>
    </recommendedName>
</protein>
<dbReference type="SUPFAM" id="SSF50978">
    <property type="entry name" value="WD40 repeat-like"/>
    <property type="match status" value="1"/>
</dbReference>
<feature type="region of interest" description="Disordered" evidence="7">
    <location>
        <begin position="236"/>
        <end position="268"/>
    </location>
</feature>
<dbReference type="InterPro" id="IPR001680">
    <property type="entry name" value="WD40_rpt"/>
</dbReference>
<proteinExistence type="inferred from homology"/>
<feature type="compositionally biased region" description="Polar residues" evidence="7">
    <location>
        <begin position="400"/>
        <end position="437"/>
    </location>
</feature>
<evidence type="ECO:0000256" key="6">
    <source>
        <dbReference type="SAM" id="Coils"/>
    </source>
</evidence>
<dbReference type="GO" id="GO:0031901">
    <property type="term" value="C:early endosome membrane"/>
    <property type="evidence" value="ECO:0007669"/>
    <property type="project" value="UniProtKB-SubCell"/>
</dbReference>
<feature type="compositionally biased region" description="Low complexity" evidence="7">
    <location>
        <begin position="119"/>
        <end position="172"/>
    </location>
</feature>
<comment type="subcellular location">
    <subcellularLocation>
        <location evidence="1">Early endosome membrane</location>
        <topology evidence="1">Peripheral membrane protein</topology>
    </subcellularLocation>
    <subcellularLocation>
        <location evidence="2">Late endosome membrane</location>
    </subcellularLocation>
</comment>
<reference evidence="9 10" key="1">
    <citation type="journal article" date="2018" name="BMC Genomics">
        <title>The genome of Naegleria lovaniensis, the basis for a comparative approach to unravel pathogenicity factors of the human pathogenic amoeba N. fowleri.</title>
        <authorList>
            <person name="Liechti N."/>
            <person name="Schurch N."/>
            <person name="Bruggmann R."/>
            <person name="Wittwer M."/>
        </authorList>
    </citation>
    <scope>NUCLEOTIDE SEQUENCE [LARGE SCALE GENOMIC DNA]</scope>
    <source>
        <strain evidence="9 10">ATCC 30569</strain>
    </source>
</reference>
<evidence type="ECO:0000256" key="4">
    <source>
        <dbReference type="ARBA" id="ARBA00022753"/>
    </source>
</evidence>
<dbReference type="Pfam" id="PF23138">
    <property type="entry name" value="CTLH_Armc9"/>
    <property type="match status" value="1"/>
</dbReference>
<dbReference type="Pfam" id="PF00400">
    <property type="entry name" value="WD40"/>
    <property type="match status" value="2"/>
</dbReference>
<dbReference type="Gene3D" id="2.130.10.10">
    <property type="entry name" value="YVTN repeat-like/Quinoprotein amine dehydrogenase"/>
    <property type="match status" value="1"/>
</dbReference>
<dbReference type="InterPro" id="IPR036322">
    <property type="entry name" value="WD40_repeat_dom_sf"/>
</dbReference>
<dbReference type="PROSITE" id="PS50082">
    <property type="entry name" value="WD_REPEATS_2"/>
    <property type="match status" value="1"/>
</dbReference>
<dbReference type="InterPro" id="IPR015943">
    <property type="entry name" value="WD40/YVTN_repeat-like_dom_sf"/>
</dbReference>
<feature type="compositionally biased region" description="Polar residues" evidence="7">
    <location>
        <begin position="375"/>
        <end position="391"/>
    </location>
</feature>
<feature type="repeat" description="WD" evidence="5">
    <location>
        <begin position="457"/>
        <end position="498"/>
    </location>
</feature>
<evidence type="ECO:0000256" key="1">
    <source>
        <dbReference type="ARBA" id="ARBA00004220"/>
    </source>
</evidence>
<keyword evidence="5" id="KW-0853">WD repeat</keyword>
<keyword evidence="6" id="KW-0175">Coiled coil</keyword>
<feature type="compositionally biased region" description="Low complexity" evidence="7">
    <location>
        <begin position="94"/>
        <end position="111"/>
    </location>
</feature>
<evidence type="ECO:0000313" key="9">
    <source>
        <dbReference type="EMBL" id="KAG2386912.1"/>
    </source>
</evidence>
<feature type="region of interest" description="Disordered" evidence="7">
    <location>
        <begin position="371"/>
        <end position="459"/>
    </location>
</feature>
<feature type="coiled-coil region" evidence="6">
    <location>
        <begin position="332"/>
        <end position="366"/>
    </location>
</feature>
<dbReference type="EMBL" id="PYSW02000014">
    <property type="protein sequence ID" value="KAG2386912.1"/>
    <property type="molecule type" value="Genomic_DNA"/>
</dbReference>
<dbReference type="InterPro" id="IPR039724">
    <property type="entry name" value="WDR91"/>
</dbReference>
<gene>
    <name evidence="9" type="ORF">C9374_001947</name>
</gene>
<feature type="compositionally biased region" description="Polar residues" evidence="7">
    <location>
        <begin position="244"/>
        <end position="253"/>
    </location>
</feature>
<comment type="caution">
    <text evidence="9">The sequence shown here is derived from an EMBL/GenBank/DDBJ whole genome shotgun (WGS) entry which is preliminary data.</text>
</comment>
<dbReference type="Proteomes" id="UP000816034">
    <property type="component" value="Unassembled WGS sequence"/>
</dbReference>
<dbReference type="PROSITE" id="PS50294">
    <property type="entry name" value="WD_REPEATS_REGION"/>
    <property type="match status" value="1"/>
</dbReference>
<feature type="domain" description="ARMC9 CTLH-like" evidence="8">
    <location>
        <begin position="175"/>
        <end position="229"/>
    </location>
</feature>
<dbReference type="InterPro" id="IPR056327">
    <property type="entry name" value="ARMC9_CTLH-like_dom"/>
</dbReference>
<evidence type="ECO:0000256" key="3">
    <source>
        <dbReference type="ARBA" id="ARBA00006128"/>
    </source>
</evidence>